<evidence type="ECO:0000256" key="2">
    <source>
        <dbReference type="ARBA" id="ARBA00023136"/>
    </source>
</evidence>
<evidence type="ECO:0000256" key="5">
    <source>
        <dbReference type="ARBA" id="ARBA00023319"/>
    </source>
</evidence>
<keyword evidence="10" id="KW-1185">Reference proteome</keyword>
<evidence type="ECO:0000259" key="8">
    <source>
        <dbReference type="PROSITE" id="PS50835"/>
    </source>
</evidence>
<feature type="domain" description="Ig-like" evidence="8">
    <location>
        <begin position="139"/>
        <end position="227"/>
    </location>
</feature>
<keyword evidence="7" id="KW-0732">Signal</keyword>
<dbReference type="Gene3D" id="2.60.40.10">
    <property type="entry name" value="Immunoglobulins"/>
    <property type="match status" value="4"/>
</dbReference>
<dbReference type="Proteomes" id="UP001195483">
    <property type="component" value="Unassembled WGS sequence"/>
</dbReference>
<name>A0AAE0S2G4_9BIVA</name>
<sequence>MSFFIFLTLLLTGLSGSTPIISLNGQSPAIYGNSLTLMCQADQDVGLGYVLFRRDGVSIIRITDTCAFSKESSSDTNVYSVVCNLPQRIFTMVKHNVTYNDHKTTWTCQMYSSSGTNGTCVGTANSCSSTSIIITIEGPPIVQLSPETSEYNVTEETKNFTLKCVVTQSVPLPAPNSFIWLYQGSVVQGQRWESYTIPVVQRSYGGSYQCIATNPYGNGTSKKLNLDVQYAPTIFLPENKEIEEGRNFWATCNVSANPKPVVVWTKSGVNVFVSANLTITSIKRHQKGNYSCTATNLLYPTGQPPMSMTTAKTLHVSVLYAPVVKIKPCCNAYPLIVKLGQKNVVLNCAVIEAYPEPSTFIWTHDGTELQSDRSSTYPITEVTRRTNGIWGCKGVNTYGTPIEDYMDIEVHYGPVVRVSGDITLYEGESLTVECTVDASPPAFEVFWSKDDDSAFYRNTTGLSFDRVSRHDSGTYRCTARNQIHPSGRNEELMNGTMFFHVNVRSEDASLLASVLGGTLAAIVVLTSVAITVFILKTKRCSHRHFILPVAMSKQKENAGSLSSTGPDPIYANATHNRAESSVEYDDLLVNRPKSSLYLQLTVVSADNIGNSNDSQTVGNAYDDLHLYTNYQVQTDITQCPEIQTEGEYQMYANLQTKT</sequence>
<dbReference type="Pfam" id="PF13927">
    <property type="entry name" value="Ig_3"/>
    <property type="match status" value="2"/>
</dbReference>
<dbReference type="GO" id="GO:0005886">
    <property type="term" value="C:plasma membrane"/>
    <property type="evidence" value="ECO:0007669"/>
    <property type="project" value="TreeGrafter"/>
</dbReference>
<evidence type="ECO:0000256" key="3">
    <source>
        <dbReference type="ARBA" id="ARBA00023157"/>
    </source>
</evidence>
<comment type="caution">
    <text evidence="9">The sequence shown here is derived from an EMBL/GenBank/DDBJ whole genome shotgun (WGS) entry which is preliminary data.</text>
</comment>
<keyword evidence="5" id="KW-0393">Immunoglobulin domain</keyword>
<gene>
    <name evidence="9" type="ORF">CHS0354_020810</name>
</gene>
<keyword evidence="2 6" id="KW-0472">Membrane</keyword>
<keyword evidence="3" id="KW-1015">Disulfide bond</keyword>
<evidence type="ECO:0000313" key="10">
    <source>
        <dbReference type="Proteomes" id="UP001195483"/>
    </source>
</evidence>
<feature type="domain" description="Ig-like" evidence="8">
    <location>
        <begin position="322"/>
        <end position="409"/>
    </location>
</feature>
<dbReference type="InterPro" id="IPR003599">
    <property type="entry name" value="Ig_sub"/>
</dbReference>
<protein>
    <recommendedName>
        <fullName evidence="8">Ig-like domain-containing protein</fullName>
    </recommendedName>
</protein>
<feature type="domain" description="Ig-like" evidence="8">
    <location>
        <begin position="414"/>
        <end position="494"/>
    </location>
</feature>
<evidence type="ECO:0000256" key="6">
    <source>
        <dbReference type="SAM" id="Phobius"/>
    </source>
</evidence>
<dbReference type="SMART" id="SM00409">
    <property type="entry name" value="IG"/>
    <property type="match status" value="4"/>
</dbReference>
<keyword evidence="6" id="KW-1133">Transmembrane helix</keyword>
<dbReference type="InterPro" id="IPR007110">
    <property type="entry name" value="Ig-like_dom"/>
</dbReference>
<dbReference type="PANTHER" id="PTHR11640:SF31">
    <property type="entry name" value="IRREGULAR CHIASM C-ROUGHEST PROTEIN-RELATED"/>
    <property type="match status" value="1"/>
</dbReference>
<keyword evidence="6" id="KW-0812">Transmembrane</keyword>
<dbReference type="AlphaFoldDB" id="A0AAE0S2G4"/>
<reference evidence="9" key="1">
    <citation type="journal article" date="2021" name="Genome Biol. Evol.">
        <title>A High-Quality Reference Genome for a Parasitic Bivalve with Doubly Uniparental Inheritance (Bivalvia: Unionida).</title>
        <authorList>
            <person name="Smith C.H."/>
        </authorList>
    </citation>
    <scope>NUCLEOTIDE SEQUENCE</scope>
    <source>
        <strain evidence="9">CHS0354</strain>
    </source>
</reference>
<keyword evidence="4" id="KW-0325">Glycoprotein</keyword>
<feature type="chain" id="PRO_5042144854" description="Ig-like domain-containing protein" evidence="7">
    <location>
        <begin position="18"/>
        <end position="658"/>
    </location>
</feature>
<dbReference type="SMART" id="SM00408">
    <property type="entry name" value="IGc2"/>
    <property type="match status" value="4"/>
</dbReference>
<accession>A0AAE0S2G4</accession>
<dbReference type="Pfam" id="PF13895">
    <property type="entry name" value="Ig_2"/>
    <property type="match status" value="1"/>
</dbReference>
<dbReference type="PANTHER" id="PTHR11640">
    <property type="entry name" value="NEPHRIN"/>
    <property type="match status" value="1"/>
</dbReference>
<dbReference type="PROSITE" id="PS50835">
    <property type="entry name" value="IG_LIKE"/>
    <property type="match status" value="4"/>
</dbReference>
<reference evidence="9" key="2">
    <citation type="journal article" date="2021" name="Genome Biol. Evol.">
        <title>Developing a high-quality reference genome for a parasitic bivalve with doubly uniparental inheritance (Bivalvia: Unionida).</title>
        <authorList>
            <person name="Smith C.H."/>
        </authorList>
    </citation>
    <scope>NUCLEOTIDE SEQUENCE</scope>
    <source>
        <strain evidence="9">CHS0354</strain>
        <tissue evidence="9">Mantle</tissue>
    </source>
</reference>
<dbReference type="GO" id="GO:0098609">
    <property type="term" value="P:cell-cell adhesion"/>
    <property type="evidence" value="ECO:0007669"/>
    <property type="project" value="TreeGrafter"/>
</dbReference>
<feature type="signal peptide" evidence="7">
    <location>
        <begin position="1"/>
        <end position="17"/>
    </location>
</feature>
<proteinExistence type="predicted"/>
<dbReference type="GO" id="GO:0005911">
    <property type="term" value="C:cell-cell junction"/>
    <property type="evidence" value="ECO:0007669"/>
    <property type="project" value="TreeGrafter"/>
</dbReference>
<reference evidence="9" key="3">
    <citation type="submission" date="2023-05" db="EMBL/GenBank/DDBJ databases">
        <authorList>
            <person name="Smith C.H."/>
        </authorList>
    </citation>
    <scope>NUCLEOTIDE SEQUENCE</scope>
    <source>
        <strain evidence="9">CHS0354</strain>
        <tissue evidence="9">Mantle</tissue>
    </source>
</reference>
<dbReference type="GO" id="GO:0050839">
    <property type="term" value="F:cell adhesion molecule binding"/>
    <property type="evidence" value="ECO:0007669"/>
    <property type="project" value="TreeGrafter"/>
</dbReference>
<dbReference type="InterPro" id="IPR013783">
    <property type="entry name" value="Ig-like_fold"/>
</dbReference>
<evidence type="ECO:0000256" key="7">
    <source>
        <dbReference type="SAM" id="SignalP"/>
    </source>
</evidence>
<dbReference type="EMBL" id="JAEAOA010001268">
    <property type="protein sequence ID" value="KAK3584067.1"/>
    <property type="molecule type" value="Genomic_DNA"/>
</dbReference>
<evidence type="ECO:0000256" key="4">
    <source>
        <dbReference type="ARBA" id="ARBA00023180"/>
    </source>
</evidence>
<dbReference type="SUPFAM" id="SSF48726">
    <property type="entry name" value="Immunoglobulin"/>
    <property type="match status" value="4"/>
</dbReference>
<dbReference type="InterPro" id="IPR036179">
    <property type="entry name" value="Ig-like_dom_sf"/>
</dbReference>
<feature type="transmembrane region" description="Helical" evidence="6">
    <location>
        <begin position="510"/>
        <end position="535"/>
    </location>
</feature>
<dbReference type="InterPro" id="IPR051275">
    <property type="entry name" value="Cell_adhesion_signaling"/>
</dbReference>
<dbReference type="InterPro" id="IPR003598">
    <property type="entry name" value="Ig_sub2"/>
</dbReference>
<organism evidence="9 10">
    <name type="scientific">Potamilus streckersoni</name>
    <dbReference type="NCBI Taxonomy" id="2493646"/>
    <lineage>
        <taxon>Eukaryota</taxon>
        <taxon>Metazoa</taxon>
        <taxon>Spiralia</taxon>
        <taxon>Lophotrochozoa</taxon>
        <taxon>Mollusca</taxon>
        <taxon>Bivalvia</taxon>
        <taxon>Autobranchia</taxon>
        <taxon>Heteroconchia</taxon>
        <taxon>Palaeoheterodonta</taxon>
        <taxon>Unionida</taxon>
        <taxon>Unionoidea</taxon>
        <taxon>Unionidae</taxon>
        <taxon>Ambleminae</taxon>
        <taxon>Lampsilini</taxon>
        <taxon>Potamilus</taxon>
    </lineage>
</organism>
<evidence type="ECO:0000313" key="9">
    <source>
        <dbReference type="EMBL" id="KAK3584067.1"/>
    </source>
</evidence>
<feature type="domain" description="Ig-like" evidence="8">
    <location>
        <begin position="232"/>
        <end position="309"/>
    </location>
</feature>
<comment type="subcellular location">
    <subcellularLocation>
        <location evidence="1">Membrane</location>
        <topology evidence="1">Single-pass type I membrane protein</topology>
    </subcellularLocation>
</comment>
<evidence type="ECO:0000256" key="1">
    <source>
        <dbReference type="ARBA" id="ARBA00004479"/>
    </source>
</evidence>